<dbReference type="SUPFAM" id="SSF55729">
    <property type="entry name" value="Acyl-CoA N-acyltransferases (Nat)"/>
    <property type="match status" value="1"/>
</dbReference>
<keyword evidence="2" id="KW-0808">Transferase</keyword>
<dbReference type="PROSITE" id="PS51186">
    <property type="entry name" value="GNAT"/>
    <property type="match status" value="1"/>
</dbReference>
<reference evidence="2 3" key="1">
    <citation type="submission" date="2016-10" db="EMBL/GenBank/DDBJ databases">
        <authorList>
            <person name="de Groot N.N."/>
        </authorList>
    </citation>
    <scope>NUCLEOTIDE SEQUENCE [LARGE SCALE GENOMIC DNA]</scope>
    <source>
        <strain evidence="2 3">KPR-7B</strain>
    </source>
</reference>
<evidence type="ECO:0000313" key="3">
    <source>
        <dbReference type="Proteomes" id="UP000199671"/>
    </source>
</evidence>
<gene>
    <name evidence="2" type="ORF">SAMN04487766_1277</name>
</gene>
<dbReference type="AlphaFoldDB" id="A0A1H0AJV8"/>
<dbReference type="GO" id="GO:0016747">
    <property type="term" value="F:acyltransferase activity, transferring groups other than amino-acyl groups"/>
    <property type="evidence" value="ECO:0007669"/>
    <property type="project" value="InterPro"/>
</dbReference>
<accession>A0A1H0AJV8</accession>
<evidence type="ECO:0000313" key="2">
    <source>
        <dbReference type="EMBL" id="SDN33747.1"/>
    </source>
</evidence>
<dbReference type="Pfam" id="PF00583">
    <property type="entry name" value="Acetyltransf_1"/>
    <property type="match status" value="1"/>
</dbReference>
<sequence length="196" mass="21990">MMTEQTGTPAPDVTLMPLTADDREQFIADNQAAFLYGATEEFGMRDDHFEEDGQIISRETIERSIDGEHAQAWRIVLEGRKVGGMVISVDESGRKGELELLFVSPHAHSRGIGQAAWREAERMHPEVLVWETTTPYFEKRNIHFYVNKLGFHIVEFFCRAHPDPGEADAGGEEEDLDGMFRFEKVMGASGPGSGLF</sequence>
<dbReference type="InterPro" id="IPR016181">
    <property type="entry name" value="Acyl_CoA_acyltransferase"/>
</dbReference>
<feature type="domain" description="N-acetyltransferase" evidence="1">
    <location>
        <begin position="13"/>
        <end position="177"/>
    </location>
</feature>
<organism evidence="2 3">
    <name type="scientific">Actinomyces ruminicola</name>
    <dbReference type="NCBI Taxonomy" id="332524"/>
    <lineage>
        <taxon>Bacteria</taxon>
        <taxon>Bacillati</taxon>
        <taxon>Actinomycetota</taxon>
        <taxon>Actinomycetes</taxon>
        <taxon>Actinomycetales</taxon>
        <taxon>Actinomycetaceae</taxon>
        <taxon>Actinomyces</taxon>
    </lineage>
</organism>
<dbReference type="CDD" id="cd04301">
    <property type="entry name" value="NAT_SF"/>
    <property type="match status" value="1"/>
</dbReference>
<evidence type="ECO:0000259" key="1">
    <source>
        <dbReference type="PROSITE" id="PS51186"/>
    </source>
</evidence>
<name>A0A1H0AJV8_9ACTO</name>
<dbReference type="EMBL" id="FNHU01000027">
    <property type="protein sequence ID" value="SDN33747.1"/>
    <property type="molecule type" value="Genomic_DNA"/>
</dbReference>
<proteinExistence type="predicted"/>
<dbReference type="InterPro" id="IPR000182">
    <property type="entry name" value="GNAT_dom"/>
</dbReference>
<dbReference type="Proteomes" id="UP000199671">
    <property type="component" value="Unassembled WGS sequence"/>
</dbReference>
<dbReference type="Gene3D" id="3.40.630.30">
    <property type="match status" value="1"/>
</dbReference>
<protein>
    <submittedName>
        <fullName evidence="2">Acetyltransferase (GNAT) family protein</fullName>
    </submittedName>
</protein>